<evidence type="ECO:0008006" key="4">
    <source>
        <dbReference type="Google" id="ProtNLM"/>
    </source>
</evidence>
<dbReference type="EMBL" id="LCMI01000009">
    <property type="protein sequence ID" value="KKU32584.1"/>
    <property type="molecule type" value="Genomic_DNA"/>
</dbReference>
<feature type="signal peptide" evidence="1">
    <location>
        <begin position="1"/>
        <end position="24"/>
    </location>
</feature>
<reference evidence="2 3" key="1">
    <citation type="journal article" date="2015" name="Nature">
        <title>rRNA introns, odd ribosomes, and small enigmatic genomes across a large radiation of phyla.</title>
        <authorList>
            <person name="Brown C.T."/>
            <person name="Hug L.A."/>
            <person name="Thomas B.C."/>
            <person name="Sharon I."/>
            <person name="Castelle C.J."/>
            <person name="Singh A."/>
            <person name="Wilkins M.J."/>
            <person name="Williams K.H."/>
            <person name="Banfield J.F."/>
        </authorList>
    </citation>
    <scope>NUCLEOTIDE SEQUENCE [LARGE SCALE GENOMIC DNA]</scope>
</reference>
<comment type="caution">
    <text evidence="2">The sequence shown here is derived from an EMBL/GenBank/DDBJ whole genome shotgun (WGS) entry which is preliminary data.</text>
</comment>
<dbReference type="AlphaFoldDB" id="A0A0G1PIF5"/>
<sequence>MKKLTAFLILILILAACAPANVPAEVPATEYPIFSVIEAPVVPTVAPQTEGRIFFTYSYTEDIPRAFFQGSDVEQETITFTKKDGVWQPVDLKPQIVDLGPLFRIYLSRPLANTYGDCGVNTINLNEITTKVVVQPICETIPSESMVSLEIGIANCDKDSYGNLICGVGTETGSLRYVLNEKMDKFQFIVDGSYNYVYEEWIRLALNGLGFDPLPDDYFDGITPGQNNVILKTNPNVEE</sequence>
<evidence type="ECO:0000313" key="3">
    <source>
        <dbReference type="Proteomes" id="UP000034794"/>
    </source>
</evidence>
<evidence type="ECO:0000313" key="2">
    <source>
        <dbReference type="EMBL" id="KKU32584.1"/>
    </source>
</evidence>
<organism evidence="2 3">
    <name type="scientific">Candidatus Collierbacteria bacterium GW2011_GWA2_46_26</name>
    <dbReference type="NCBI Taxonomy" id="1618381"/>
    <lineage>
        <taxon>Bacteria</taxon>
        <taxon>Candidatus Collieribacteriota</taxon>
    </lineage>
</organism>
<keyword evidence="1" id="KW-0732">Signal</keyword>
<dbReference type="PROSITE" id="PS51257">
    <property type="entry name" value="PROKAR_LIPOPROTEIN"/>
    <property type="match status" value="1"/>
</dbReference>
<accession>A0A0G1PIF5</accession>
<feature type="chain" id="PRO_5002538980" description="Bacterial spore germination immunoglobulin-like domain-containing protein" evidence="1">
    <location>
        <begin position="25"/>
        <end position="239"/>
    </location>
</feature>
<protein>
    <recommendedName>
        <fullName evidence="4">Bacterial spore germination immunoglobulin-like domain-containing protein</fullName>
    </recommendedName>
</protein>
<name>A0A0G1PIF5_9BACT</name>
<proteinExistence type="predicted"/>
<gene>
    <name evidence="2" type="ORF">UX47_C0009G0021</name>
</gene>
<dbReference type="Proteomes" id="UP000034794">
    <property type="component" value="Unassembled WGS sequence"/>
</dbReference>
<evidence type="ECO:0000256" key="1">
    <source>
        <dbReference type="SAM" id="SignalP"/>
    </source>
</evidence>